<organism evidence="1 2">
    <name type="scientific">Microbacterium aerolatum</name>
    <dbReference type="NCBI Taxonomy" id="153731"/>
    <lineage>
        <taxon>Bacteria</taxon>
        <taxon>Bacillati</taxon>
        <taxon>Actinomycetota</taxon>
        <taxon>Actinomycetes</taxon>
        <taxon>Micrococcales</taxon>
        <taxon>Microbacteriaceae</taxon>
        <taxon>Microbacterium</taxon>
    </lineage>
</organism>
<protein>
    <recommendedName>
        <fullName evidence="3">Aminoglycoside phosphotransferase domain-containing protein</fullName>
    </recommendedName>
</protein>
<gene>
    <name evidence="1" type="ORF">MAE01_28950</name>
</gene>
<dbReference type="RefSeq" id="WP_147040600.1">
    <property type="nucleotide sequence ID" value="NZ_BJUW01000018.1"/>
</dbReference>
<evidence type="ECO:0000313" key="1">
    <source>
        <dbReference type="EMBL" id="GEK87719.1"/>
    </source>
</evidence>
<dbReference type="Proteomes" id="UP000321225">
    <property type="component" value="Unassembled WGS sequence"/>
</dbReference>
<dbReference type="EMBL" id="BJUW01000018">
    <property type="protein sequence ID" value="GEK87719.1"/>
    <property type="molecule type" value="Genomic_DNA"/>
</dbReference>
<dbReference type="OrthoDB" id="9812605at2"/>
<accession>A0A511AHW1</accession>
<name>A0A511AHW1_9MICO</name>
<comment type="caution">
    <text evidence="1">The sequence shown here is derived from an EMBL/GenBank/DDBJ whole genome shotgun (WGS) entry which is preliminary data.</text>
</comment>
<keyword evidence="2" id="KW-1185">Reference proteome</keyword>
<evidence type="ECO:0000313" key="2">
    <source>
        <dbReference type="Proteomes" id="UP000321225"/>
    </source>
</evidence>
<proteinExistence type="predicted"/>
<reference evidence="1 2" key="1">
    <citation type="submission" date="2019-07" db="EMBL/GenBank/DDBJ databases">
        <title>Whole genome shotgun sequence of Microbacterium aerolatum NBRC 103071.</title>
        <authorList>
            <person name="Hosoyama A."/>
            <person name="Uohara A."/>
            <person name="Ohji S."/>
            <person name="Ichikawa N."/>
        </authorList>
    </citation>
    <scope>NUCLEOTIDE SEQUENCE [LARGE SCALE GENOMIC DNA]</scope>
    <source>
        <strain evidence="1 2">NBRC 103071</strain>
    </source>
</reference>
<sequence length="127" mass="14299">MSPIWDPVELNMLDLDIEDPEEQMGSKDKNWIRIVGDARRWLVKIARTDVRDGTTSGEDWAEWVVRHIAAQLGVPTAEVRPAAFDGHRATASRSMLHDESERLTHGNELAFSPWGDAGWFRSVMSAA</sequence>
<evidence type="ECO:0008006" key="3">
    <source>
        <dbReference type="Google" id="ProtNLM"/>
    </source>
</evidence>
<dbReference type="AlphaFoldDB" id="A0A511AHW1"/>